<evidence type="ECO:0000256" key="5">
    <source>
        <dbReference type="ARBA" id="ARBA00023163"/>
    </source>
</evidence>
<dbReference type="InterPro" id="IPR036388">
    <property type="entry name" value="WH-like_DNA-bd_sf"/>
</dbReference>
<reference evidence="7 8" key="1">
    <citation type="submission" date="2014-03" db="EMBL/GenBank/DDBJ databases">
        <title>Genome of Paenirhodobacter enshiensis DW2-9.</title>
        <authorList>
            <person name="Wang D."/>
            <person name="Wang G."/>
        </authorList>
    </citation>
    <scope>NUCLEOTIDE SEQUENCE [LARGE SCALE GENOMIC DNA]</scope>
    <source>
        <strain evidence="7 8">DW2-9</strain>
    </source>
</reference>
<dbReference type="GO" id="GO:0032993">
    <property type="term" value="C:protein-DNA complex"/>
    <property type="evidence" value="ECO:0007669"/>
    <property type="project" value="TreeGrafter"/>
</dbReference>
<dbReference type="CDD" id="cd08411">
    <property type="entry name" value="PBP2_OxyR"/>
    <property type="match status" value="1"/>
</dbReference>
<keyword evidence="4" id="KW-0010">Activator</keyword>
<dbReference type="STRING" id="1105367.CG50_03005"/>
<dbReference type="FunFam" id="1.10.10.10:FF:000001">
    <property type="entry name" value="LysR family transcriptional regulator"/>
    <property type="match status" value="1"/>
</dbReference>
<organism evidence="7 8">
    <name type="scientific">Paenirhodobacter enshiensis</name>
    <dbReference type="NCBI Taxonomy" id="1105367"/>
    <lineage>
        <taxon>Bacteria</taxon>
        <taxon>Pseudomonadati</taxon>
        <taxon>Pseudomonadota</taxon>
        <taxon>Alphaproteobacteria</taxon>
        <taxon>Rhodobacterales</taxon>
        <taxon>Rhodobacter group</taxon>
        <taxon>Paenirhodobacter</taxon>
    </lineage>
</organism>
<gene>
    <name evidence="7" type="ORF">CG50_03005</name>
</gene>
<evidence type="ECO:0000256" key="4">
    <source>
        <dbReference type="ARBA" id="ARBA00023159"/>
    </source>
</evidence>
<proteinExistence type="inferred from homology"/>
<dbReference type="RefSeq" id="WP_036637951.1">
    <property type="nucleotide sequence ID" value="NZ_JFZB01000019.1"/>
</dbReference>
<protein>
    <recommendedName>
        <fullName evidence="6">HTH lysR-type domain-containing protein</fullName>
    </recommendedName>
</protein>
<dbReference type="eggNOG" id="COG0583">
    <property type="taxonomic scope" value="Bacteria"/>
</dbReference>
<dbReference type="InterPro" id="IPR036390">
    <property type="entry name" value="WH_DNA-bd_sf"/>
</dbReference>
<dbReference type="Proteomes" id="UP000028824">
    <property type="component" value="Unassembled WGS sequence"/>
</dbReference>
<accession>A0A086XUZ0</accession>
<keyword evidence="2" id="KW-0805">Transcription regulation</keyword>
<comment type="similarity">
    <text evidence="1">Belongs to the LysR transcriptional regulatory family.</text>
</comment>
<dbReference type="InterPro" id="IPR005119">
    <property type="entry name" value="LysR_subst-bd"/>
</dbReference>
<dbReference type="AlphaFoldDB" id="A0A086XUZ0"/>
<dbReference type="PANTHER" id="PTHR30346:SF26">
    <property type="entry name" value="HYDROGEN PEROXIDE-INDUCIBLE GENES ACTIVATOR"/>
    <property type="match status" value="1"/>
</dbReference>
<name>A0A086XUZ0_9RHOB</name>
<dbReference type="PRINTS" id="PR00039">
    <property type="entry name" value="HTHLYSR"/>
</dbReference>
<dbReference type="PANTHER" id="PTHR30346">
    <property type="entry name" value="TRANSCRIPTIONAL DUAL REGULATOR HCAR-RELATED"/>
    <property type="match status" value="1"/>
</dbReference>
<evidence type="ECO:0000256" key="2">
    <source>
        <dbReference type="ARBA" id="ARBA00023015"/>
    </source>
</evidence>
<dbReference type="PROSITE" id="PS50931">
    <property type="entry name" value="HTH_LYSR"/>
    <property type="match status" value="1"/>
</dbReference>
<evidence type="ECO:0000256" key="1">
    <source>
        <dbReference type="ARBA" id="ARBA00009437"/>
    </source>
</evidence>
<evidence type="ECO:0000256" key="3">
    <source>
        <dbReference type="ARBA" id="ARBA00023125"/>
    </source>
</evidence>
<sequence>MPSLQQLRYLTVLAETLNFSRAAERLNVTQPTLSMQIRALEERLGTPLFERSRARVLLTPLGAEIARRAREVLREVETIREIARAGEGEPFTGVLRLGAVQTIGAYLLSVAMPSLRETFPGLRIHVREDRPEALIAQLSEGTHDALILTEDPGRAEIAVWRLLDEELQLVLPADHPLAAHPVIEPAALRGETVLTMDAAQGLHRQTEALCRATGAHLARDYEGTTLDTVRQMVATGLGVALLPALYVRSEVLRETLVVARPLSRAAPRRTVVWATRRDSPRHGDFARLAGVIAASVRDYDRASGPEAQG</sequence>
<dbReference type="Gene3D" id="1.10.10.10">
    <property type="entry name" value="Winged helix-like DNA-binding domain superfamily/Winged helix DNA-binding domain"/>
    <property type="match status" value="1"/>
</dbReference>
<dbReference type="SUPFAM" id="SSF53850">
    <property type="entry name" value="Periplasmic binding protein-like II"/>
    <property type="match status" value="1"/>
</dbReference>
<feature type="domain" description="HTH lysR-type" evidence="6">
    <location>
        <begin position="2"/>
        <end position="59"/>
    </location>
</feature>
<dbReference type="Pfam" id="PF00126">
    <property type="entry name" value="HTH_1"/>
    <property type="match status" value="1"/>
</dbReference>
<dbReference type="GO" id="GO:0003700">
    <property type="term" value="F:DNA-binding transcription factor activity"/>
    <property type="evidence" value="ECO:0007669"/>
    <property type="project" value="InterPro"/>
</dbReference>
<dbReference type="Pfam" id="PF03466">
    <property type="entry name" value="LysR_substrate"/>
    <property type="match status" value="1"/>
</dbReference>
<dbReference type="Gene3D" id="3.40.190.10">
    <property type="entry name" value="Periplasmic binding protein-like II"/>
    <property type="match status" value="2"/>
</dbReference>
<dbReference type="EMBL" id="JFZB01000019">
    <property type="protein sequence ID" value="KFI25840.1"/>
    <property type="molecule type" value="Genomic_DNA"/>
</dbReference>
<keyword evidence="8" id="KW-1185">Reference proteome</keyword>
<dbReference type="InterPro" id="IPR000847">
    <property type="entry name" value="LysR_HTH_N"/>
</dbReference>
<dbReference type="GO" id="GO:0003677">
    <property type="term" value="F:DNA binding"/>
    <property type="evidence" value="ECO:0007669"/>
    <property type="project" value="UniProtKB-KW"/>
</dbReference>
<evidence type="ECO:0000313" key="7">
    <source>
        <dbReference type="EMBL" id="KFI25840.1"/>
    </source>
</evidence>
<dbReference type="OrthoDB" id="9775392at2"/>
<evidence type="ECO:0000259" key="6">
    <source>
        <dbReference type="PROSITE" id="PS50931"/>
    </source>
</evidence>
<comment type="caution">
    <text evidence="7">The sequence shown here is derived from an EMBL/GenBank/DDBJ whole genome shotgun (WGS) entry which is preliminary data.</text>
</comment>
<evidence type="ECO:0000313" key="8">
    <source>
        <dbReference type="Proteomes" id="UP000028824"/>
    </source>
</evidence>
<keyword evidence="3" id="KW-0238">DNA-binding</keyword>
<keyword evidence="5" id="KW-0804">Transcription</keyword>
<dbReference type="SUPFAM" id="SSF46785">
    <property type="entry name" value="Winged helix' DNA-binding domain"/>
    <property type="match status" value="1"/>
</dbReference>